<protein>
    <submittedName>
        <fullName evidence="9">S-layer homology domain-containing protein</fullName>
    </submittedName>
</protein>
<dbReference type="InterPro" id="IPR001223">
    <property type="entry name" value="Glyco_hydro18_cat"/>
</dbReference>
<dbReference type="InterPro" id="IPR001579">
    <property type="entry name" value="Glyco_hydro_18_chit_AS"/>
</dbReference>
<dbReference type="Pfam" id="PF00395">
    <property type="entry name" value="SLH"/>
    <property type="match status" value="3"/>
</dbReference>
<dbReference type="EMBL" id="JAHLQK010000005">
    <property type="protein sequence ID" value="MBU5677486.1"/>
    <property type="molecule type" value="Genomic_DNA"/>
</dbReference>
<reference evidence="9 10" key="1">
    <citation type="submission" date="2021-06" db="EMBL/GenBank/DDBJ databases">
        <authorList>
            <person name="Sun Q."/>
            <person name="Li D."/>
        </authorList>
    </citation>
    <scope>NUCLEOTIDE SEQUENCE [LARGE SCALE GENOMIC DNA]</scope>
    <source>
        <strain evidence="9 10">MSJ-5</strain>
    </source>
</reference>
<feature type="domain" description="GH18" evidence="8">
    <location>
        <begin position="31"/>
        <end position="361"/>
    </location>
</feature>
<feature type="domain" description="SLH" evidence="7">
    <location>
        <begin position="482"/>
        <end position="539"/>
    </location>
</feature>
<feature type="domain" description="SLH" evidence="7">
    <location>
        <begin position="416"/>
        <end position="479"/>
    </location>
</feature>
<dbReference type="Proteomes" id="UP000779508">
    <property type="component" value="Unassembled WGS sequence"/>
</dbReference>
<comment type="similarity">
    <text evidence="5">Belongs to the glycosyl hydrolase 18 family.</text>
</comment>
<evidence type="ECO:0000313" key="9">
    <source>
        <dbReference type="EMBL" id="MBU5677486.1"/>
    </source>
</evidence>
<dbReference type="SMART" id="SM00636">
    <property type="entry name" value="Glyco_18"/>
    <property type="match status" value="1"/>
</dbReference>
<evidence type="ECO:0000256" key="3">
    <source>
        <dbReference type="ARBA" id="ARBA00023295"/>
    </source>
</evidence>
<dbReference type="Pfam" id="PF00704">
    <property type="entry name" value="Glyco_hydro_18"/>
    <property type="match status" value="1"/>
</dbReference>
<evidence type="ECO:0000256" key="2">
    <source>
        <dbReference type="ARBA" id="ARBA00022801"/>
    </source>
</evidence>
<evidence type="ECO:0000256" key="5">
    <source>
        <dbReference type="RuleBase" id="RU004453"/>
    </source>
</evidence>
<keyword evidence="2 4" id="KW-0378">Hydrolase</keyword>
<dbReference type="PANTHER" id="PTHR46066:SF2">
    <property type="entry name" value="CHITINASE DOMAIN-CONTAINING PROTEIN 1"/>
    <property type="match status" value="1"/>
</dbReference>
<gene>
    <name evidence="9" type="ORF">KQI88_13770</name>
</gene>
<evidence type="ECO:0000256" key="4">
    <source>
        <dbReference type="RuleBase" id="RU000489"/>
    </source>
</evidence>
<dbReference type="RefSeq" id="WP_216418265.1">
    <property type="nucleotide sequence ID" value="NZ_JAHLQK010000005.1"/>
</dbReference>
<feature type="domain" description="SLH" evidence="7">
    <location>
        <begin position="352"/>
        <end position="415"/>
    </location>
</feature>
<keyword evidence="6" id="KW-0732">Signal</keyword>
<evidence type="ECO:0000256" key="1">
    <source>
        <dbReference type="ARBA" id="ARBA00022737"/>
    </source>
</evidence>
<proteinExistence type="inferred from homology"/>
<evidence type="ECO:0000259" key="7">
    <source>
        <dbReference type="PROSITE" id="PS51272"/>
    </source>
</evidence>
<accession>A0ABS6G5T3</accession>
<dbReference type="PROSITE" id="PS51910">
    <property type="entry name" value="GH18_2"/>
    <property type="match status" value="1"/>
</dbReference>
<keyword evidence="10" id="KW-1185">Reference proteome</keyword>
<dbReference type="InterPro" id="IPR001119">
    <property type="entry name" value="SLH_dom"/>
</dbReference>
<comment type="caution">
    <text evidence="9">The sequence shown here is derived from an EMBL/GenBank/DDBJ whole genome shotgun (WGS) entry which is preliminary data.</text>
</comment>
<dbReference type="PANTHER" id="PTHR46066">
    <property type="entry name" value="CHITINASE DOMAIN-CONTAINING PROTEIN 1 FAMILY MEMBER"/>
    <property type="match status" value="1"/>
</dbReference>
<dbReference type="InterPro" id="IPR011583">
    <property type="entry name" value="Chitinase_II/V-like_cat"/>
</dbReference>
<feature type="chain" id="PRO_5047094693" evidence="6">
    <location>
        <begin position="27"/>
        <end position="539"/>
    </location>
</feature>
<dbReference type="PROSITE" id="PS51272">
    <property type="entry name" value="SLH"/>
    <property type="match status" value="3"/>
</dbReference>
<keyword evidence="3 4" id="KW-0326">Glycosidase</keyword>
<organism evidence="9 10">
    <name type="scientific">Alkaliphilus flagellatus</name>
    <dbReference type="NCBI Taxonomy" id="2841507"/>
    <lineage>
        <taxon>Bacteria</taxon>
        <taxon>Bacillati</taxon>
        <taxon>Bacillota</taxon>
        <taxon>Clostridia</taxon>
        <taxon>Peptostreptococcales</taxon>
        <taxon>Natronincolaceae</taxon>
        <taxon>Alkaliphilus</taxon>
    </lineage>
</organism>
<evidence type="ECO:0000259" key="8">
    <source>
        <dbReference type="PROSITE" id="PS51910"/>
    </source>
</evidence>
<feature type="signal peptide" evidence="6">
    <location>
        <begin position="1"/>
        <end position="26"/>
    </location>
</feature>
<keyword evidence="1" id="KW-0677">Repeat</keyword>
<evidence type="ECO:0000313" key="10">
    <source>
        <dbReference type="Proteomes" id="UP000779508"/>
    </source>
</evidence>
<name>A0ABS6G5T3_9FIRM</name>
<sequence length="539" mass="61353">MNKKILNVFLILSIILTLSTTSNLFAEGTNRVNMGYLYFGDPKDYVNIIKSTNNSVNIISPSYFDIDENGSLKITSKLEVSFIEEMHKEGKKVVPFLSNHWNRAIGQKALINKEELVNDIVKAIDKYNLDGINVNIENLSHTDKDNHTAFIKLLREKLPKEKQVSVAVAANPKNLKIGWHGSYDYKNLAIYSDYLMLMAYDESWEGSNSGPVASIGFVEQSIQQILSQGVSKDKVVLGIPFYGRIWKSDGTFNGRGVSNNQIDNLIKKYNGKVIFDTKNQSPKGTISIPKGEEITVGYNTTLNEGNYTVWFENERSIKEKLKLVQKYDLKGTGSWSIGQESKNTWDYFDLWLNSKYFTDTQNHWSEQHVFSMVNKGWMVGTSANQFSPDKSLTRAEAATIIVRALDLRLEAEKNSISTSYKDVPKSHWAEEYIDIISYHGLMTGVSSNDFQPDKPLTREQMATILTRIFEKEDNNSSEKLGIPYQYKDVNPQLWSYKYIVFASERGLFSGYEDGTFKPIKQISRAEMATLMDRLSNQLN</sequence>
<dbReference type="PROSITE" id="PS01095">
    <property type="entry name" value="GH18_1"/>
    <property type="match status" value="1"/>
</dbReference>
<evidence type="ECO:0000256" key="6">
    <source>
        <dbReference type="SAM" id="SignalP"/>
    </source>
</evidence>